<name>A0A1H9D091_9PROT</name>
<dbReference type="Pfam" id="PF13524">
    <property type="entry name" value="Glyco_trans_1_2"/>
    <property type="match status" value="1"/>
</dbReference>
<protein>
    <recommendedName>
        <fullName evidence="1">Spore protein YkvP/CgeB glycosyl transferase-like domain-containing protein</fullName>
    </recommendedName>
</protein>
<evidence type="ECO:0000313" key="3">
    <source>
        <dbReference type="Proteomes" id="UP000181998"/>
    </source>
</evidence>
<evidence type="ECO:0000259" key="1">
    <source>
        <dbReference type="Pfam" id="PF13524"/>
    </source>
</evidence>
<dbReference type="RefSeq" id="WP_074720705.1">
    <property type="nucleotide sequence ID" value="NZ_FOFX01000018.1"/>
</dbReference>
<proteinExistence type="predicted"/>
<feature type="domain" description="Spore protein YkvP/CgeB glycosyl transferase-like" evidence="1">
    <location>
        <begin position="133"/>
        <end position="198"/>
    </location>
</feature>
<reference evidence="2 3" key="1">
    <citation type="submission" date="2016-10" db="EMBL/GenBank/DDBJ databases">
        <authorList>
            <person name="de Groot N.N."/>
        </authorList>
    </citation>
    <scope>NUCLEOTIDE SEQUENCE [LARGE SCALE GENOMIC DNA]</scope>
    <source>
        <strain evidence="2 3">Nm9</strain>
    </source>
</reference>
<dbReference type="InterPro" id="IPR055259">
    <property type="entry name" value="YkvP/CgeB_Glyco_trans-like"/>
</dbReference>
<sequence>MKVKIYARSHVLFAAEILANYLRKLDHELAIVGEIDPNDETLHIIYCAFAAPALPKNYVVYQTEVLNSKWFMEGYHRILNSALAIWDYDVRNVLHMPYIDHFVVPPGINSQNVDGIRDIDVMHYGSINERRRRLLNEIQDVKIIENVYGEDMYALLKRAKVVLNIHYYSHAPLEVFRIYEALSYGCHVVSEPTDDATQKRHIEMVYFSESISDFKTSIAKALARPFDYDLSPIDDLAFNAVKEAMIGFEGKHFLMGLPH</sequence>
<accession>A0A1H9D091</accession>
<dbReference type="Proteomes" id="UP000181998">
    <property type="component" value="Unassembled WGS sequence"/>
</dbReference>
<gene>
    <name evidence="2" type="ORF">SAMN05421510_101821</name>
</gene>
<evidence type="ECO:0000313" key="2">
    <source>
        <dbReference type="EMBL" id="SEQ06854.1"/>
    </source>
</evidence>
<dbReference type="OrthoDB" id="9007998at2"/>
<dbReference type="EMBL" id="FOFX01000018">
    <property type="protein sequence ID" value="SEQ06854.1"/>
    <property type="molecule type" value="Genomic_DNA"/>
</dbReference>
<organism evidence="2 3">
    <name type="scientific">Nitrosomonas ureae</name>
    <dbReference type="NCBI Taxonomy" id="44577"/>
    <lineage>
        <taxon>Bacteria</taxon>
        <taxon>Pseudomonadati</taxon>
        <taxon>Pseudomonadota</taxon>
        <taxon>Betaproteobacteria</taxon>
        <taxon>Nitrosomonadales</taxon>
        <taxon>Nitrosomonadaceae</taxon>
        <taxon>Nitrosomonas</taxon>
    </lineage>
</organism>
<dbReference type="AlphaFoldDB" id="A0A1H9D091"/>